<protein>
    <submittedName>
        <fullName evidence="1">Uncharacterized protein</fullName>
    </submittedName>
</protein>
<proteinExistence type="predicted"/>
<evidence type="ECO:0000313" key="2">
    <source>
        <dbReference type="Proteomes" id="UP000054621"/>
    </source>
</evidence>
<dbReference type="RefSeq" id="WP_027272065.1">
    <property type="nucleotide sequence ID" value="NZ_CAAAJE010000022.1"/>
</dbReference>
<organism evidence="1 2">
    <name type="scientific">Legionella sainthelensi</name>
    <dbReference type="NCBI Taxonomy" id="28087"/>
    <lineage>
        <taxon>Bacteria</taxon>
        <taxon>Pseudomonadati</taxon>
        <taxon>Pseudomonadota</taxon>
        <taxon>Gammaproteobacteria</taxon>
        <taxon>Legionellales</taxon>
        <taxon>Legionellaceae</taxon>
        <taxon>Legionella</taxon>
    </lineage>
</organism>
<dbReference type="OrthoDB" id="9817042at2"/>
<evidence type="ECO:0000313" key="1">
    <source>
        <dbReference type="EMBL" id="KTD58718.1"/>
    </source>
</evidence>
<dbReference type="PATRIC" id="fig|28087.4.peg.1414"/>
<dbReference type="InterPro" id="IPR036770">
    <property type="entry name" value="Ankyrin_rpt-contain_sf"/>
</dbReference>
<name>A0A0W0YPZ1_9GAMM</name>
<dbReference type="Gene3D" id="1.25.40.20">
    <property type="entry name" value="Ankyrin repeat-containing domain"/>
    <property type="match status" value="1"/>
</dbReference>
<dbReference type="EMBL" id="LNYV01000013">
    <property type="protein sequence ID" value="KTD58718.1"/>
    <property type="molecule type" value="Genomic_DNA"/>
</dbReference>
<dbReference type="Proteomes" id="UP000054621">
    <property type="component" value="Unassembled WGS sequence"/>
</dbReference>
<gene>
    <name evidence="1" type="ORF">Lsai_1325</name>
</gene>
<dbReference type="AlphaFoldDB" id="A0A0W0YPZ1"/>
<accession>A0A0W0YPZ1</accession>
<sequence>MGFMKILAYLVNSTLSGTELNSSELNATEQEQKLVNDLLISNERGENGLYRALTTQNSAASGNIKIHLDALAQAGFFTAPSATTNKKSLICAIFKIGEYSSSVLGEAMWNPDALQQILIALEKADCFNTEHNQQAFIDALVSTNFIGKSPLHIAAHDYTSLKQVNDYLKKTNCYTHPENKQKLIDAIFLPNLNGENALFNACHNNNGECISLLLDMLTHAGCFEGLPGSKNQQAFVNAVFAANENQMSSLFYLYNKSQILHQLMKIKYLEGPFAELNKQNLTKVLFSEAKIGKYHQGNAFAANSRWQLFPVVMEHLAAADCFSAESPYSKQFIQAVFAKTRYAQNLLSDMYHPEKIILLLNKLTEAGCFSDEATKKQFRDAVRADGNAILSRVIRGDCRVYLRLHQCLRAAGFTAQDIKQLLNEPVVLKFDYWEIATPLMIALLRKHNLLAARLIADGAELTESQKQQVECALKDQQQAEAAVAPLDRATIKRELIQTEKNAPYKKPKLEKTASLSDLSLFAEKKSANPIPHVTSDDGFIKRITPR</sequence>
<reference evidence="1 2" key="1">
    <citation type="submission" date="2015-11" db="EMBL/GenBank/DDBJ databases">
        <title>Genomic analysis of 38 Legionella species identifies large and diverse effector repertoires.</title>
        <authorList>
            <person name="Burstein D."/>
            <person name="Amaro F."/>
            <person name="Zusman T."/>
            <person name="Lifshitz Z."/>
            <person name="Cohen O."/>
            <person name="Gilbert J.A."/>
            <person name="Pupko T."/>
            <person name="Shuman H.A."/>
            <person name="Segal G."/>
        </authorList>
    </citation>
    <scope>NUCLEOTIDE SEQUENCE [LARGE SCALE GENOMIC DNA]</scope>
    <source>
        <strain evidence="1 2">Mt.St.Helens-4</strain>
    </source>
</reference>
<comment type="caution">
    <text evidence="1">The sequence shown here is derived from an EMBL/GenBank/DDBJ whole genome shotgun (WGS) entry which is preliminary data.</text>
</comment>